<dbReference type="GO" id="GO:0006545">
    <property type="term" value="P:glycine biosynthetic process"/>
    <property type="evidence" value="ECO:0007669"/>
    <property type="project" value="TreeGrafter"/>
</dbReference>
<dbReference type="PANTHER" id="PTHR48097:SF9">
    <property type="entry name" value="L-THREONINE ALDOLASE"/>
    <property type="match status" value="1"/>
</dbReference>
<dbReference type="SUPFAM" id="SSF53383">
    <property type="entry name" value="PLP-dependent transferases"/>
    <property type="match status" value="1"/>
</dbReference>
<keyword evidence="6" id="KW-1185">Reference proteome</keyword>
<organism evidence="5 6">
    <name type="scientific">Spirosoma arboris</name>
    <dbReference type="NCBI Taxonomy" id="2682092"/>
    <lineage>
        <taxon>Bacteria</taxon>
        <taxon>Pseudomonadati</taxon>
        <taxon>Bacteroidota</taxon>
        <taxon>Cytophagia</taxon>
        <taxon>Cytophagales</taxon>
        <taxon>Cytophagaceae</taxon>
        <taxon>Spirosoma</taxon>
    </lineage>
</organism>
<keyword evidence="3" id="KW-0663">Pyridoxal phosphate</keyword>
<dbReference type="AlphaFoldDB" id="A0A7K1SHD5"/>
<dbReference type="RefSeq" id="WP_157587938.1">
    <property type="nucleotide sequence ID" value="NZ_WPIN01000010.1"/>
</dbReference>
<name>A0A7K1SHD5_9BACT</name>
<dbReference type="GO" id="GO:0006567">
    <property type="term" value="P:L-threonine catabolic process"/>
    <property type="evidence" value="ECO:0007669"/>
    <property type="project" value="TreeGrafter"/>
</dbReference>
<evidence type="ECO:0000256" key="1">
    <source>
        <dbReference type="ARBA" id="ARBA00001933"/>
    </source>
</evidence>
<comment type="cofactor">
    <cofactor evidence="1">
        <name>pyridoxal 5'-phosphate</name>
        <dbReference type="ChEBI" id="CHEBI:597326"/>
    </cofactor>
</comment>
<dbReference type="InterPro" id="IPR015424">
    <property type="entry name" value="PyrdxlP-dep_Trfase"/>
</dbReference>
<dbReference type="GO" id="GO:0008732">
    <property type="term" value="F:L-allo-threonine aldolase activity"/>
    <property type="evidence" value="ECO:0007669"/>
    <property type="project" value="TreeGrafter"/>
</dbReference>
<evidence type="ECO:0000313" key="6">
    <source>
        <dbReference type="Proteomes" id="UP000436006"/>
    </source>
</evidence>
<accession>A0A7K1SHD5</accession>
<evidence type="ECO:0000256" key="2">
    <source>
        <dbReference type="ARBA" id="ARBA00006966"/>
    </source>
</evidence>
<sequence length="380" mass="41894">MRRKDFLKIGGMLAATASQTRLYGSPISKASPTHGPVDFVHDGLLLSPKEYAALLMKLADEGKIKTDYYSNGGVVEELEAKFVSLLGKESAVFMPTGTLANHIAVRHLAGQNRRVIVQEQSHLYNDTGDCAQTLSGLTLIPLGVNSVEFSLDELDSVVKKTQGGRVETHIGAISIESPVRRQKDQLFRYESVQKIAEYARSKDIKMHLDGARLFVQPVHNNVSVVQYSAPFDTVYTSLWKCFNAASGAVLAGTKSFTTNLFHERRMFGSGLPAAWAFAAVALYYADSFAKDYKQAWTNAQQLFGLLQKDERFSVTQFENGSHIVELTLKNANPTRFREALAKSNIELSAPTKASFLLKVNPSLNRIAPQSLASHFIESLS</sequence>
<dbReference type="PANTHER" id="PTHR48097">
    <property type="entry name" value="L-THREONINE ALDOLASE-RELATED"/>
    <property type="match status" value="1"/>
</dbReference>
<reference evidence="5 6" key="1">
    <citation type="submission" date="2019-12" db="EMBL/GenBank/DDBJ databases">
        <title>Spirosoma sp. HMF4905 genome sequencing and assembly.</title>
        <authorList>
            <person name="Kang H."/>
            <person name="Cha I."/>
            <person name="Kim H."/>
            <person name="Joh K."/>
        </authorList>
    </citation>
    <scope>NUCLEOTIDE SEQUENCE [LARGE SCALE GENOMIC DNA]</scope>
    <source>
        <strain evidence="5 6">HMF4905</strain>
    </source>
</reference>
<dbReference type="Proteomes" id="UP000436006">
    <property type="component" value="Unassembled WGS sequence"/>
</dbReference>
<evidence type="ECO:0000313" key="5">
    <source>
        <dbReference type="EMBL" id="MVM33219.1"/>
    </source>
</evidence>
<dbReference type="InterPro" id="IPR001597">
    <property type="entry name" value="ArAA_b-elim_lyase/Thr_aldolase"/>
</dbReference>
<dbReference type="GO" id="GO:0005829">
    <property type="term" value="C:cytosol"/>
    <property type="evidence" value="ECO:0007669"/>
    <property type="project" value="TreeGrafter"/>
</dbReference>
<evidence type="ECO:0000259" key="4">
    <source>
        <dbReference type="Pfam" id="PF01212"/>
    </source>
</evidence>
<feature type="domain" description="Aromatic amino acid beta-eliminating lyase/threonine aldolase" evidence="4">
    <location>
        <begin position="67"/>
        <end position="324"/>
    </location>
</feature>
<dbReference type="Gene3D" id="3.40.640.10">
    <property type="entry name" value="Type I PLP-dependent aspartate aminotransferase-like (Major domain)"/>
    <property type="match status" value="1"/>
</dbReference>
<comment type="similarity">
    <text evidence="2">Belongs to the threonine aldolase family.</text>
</comment>
<protein>
    <submittedName>
        <fullName evidence="5">Amino acid lyase</fullName>
    </submittedName>
</protein>
<dbReference type="InterPro" id="IPR015421">
    <property type="entry name" value="PyrdxlP-dep_Trfase_major"/>
</dbReference>
<evidence type="ECO:0000256" key="3">
    <source>
        <dbReference type="ARBA" id="ARBA00022898"/>
    </source>
</evidence>
<dbReference type="EMBL" id="WPIN01000010">
    <property type="protein sequence ID" value="MVM33219.1"/>
    <property type="molecule type" value="Genomic_DNA"/>
</dbReference>
<gene>
    <name evidence="5" type="ORF">GO755_24475</name>
</gene>
<keyword evidence="5" id="KW-0456">Lyase</keyword>
<dbReference type="Pfam" id="PF01212">
    <property type="entry name" value="Beta_elim_lyase"/>
    <property type="match status" value="1"/>
</dbReference>
<proteinExistence type="inferred from homology"/>
<comment type="caution">
    <text evidence="5">The sequence shown here is derived from an EMBL/GenBank/DDBJ whole genome shotgun (WGS) entry which is preliminary data.</text>
</comment>